<comment type="caution">
    <text evidence="1">The sequence shown here is derived from an EMBL/GenBank/DDBJ whole genome shotgun (WGS) entry which is preliminary data.</text>
</comment>
<reference evidence="1 2" key="1">
    <citation type="journal article" date="2019" name="PLoS Biol.">
        <title>Sex chromosomes control vertical transmission of feminizing Wolbachia symbionts in an isopod.</title>
        <authorList>
            <person name="Becking T."/>
            <person name="Chebbi M.A."/>
            <person name="Giraud I."/>
            <person name="Moumen B."/>
            <person name="Laverre T."/>
            <person name="Caubet Y."/>
            <person name="Peccoud J."/>
            <person name="Gilbert C."/>
            <person name="Cordaux R."/>
        </authorList>
    </citation>
    <scope>NUCLEOTIDE SEQUENCE [LARGE SCALE GENOMIC DNA]</scope>
    <source>
        <strain evidence="1">ANa2</strain>
        <tissue evidence="1">Whole body excluding digestive tract and cuticle</tissue>
    </source>
</reference>
<protein>
    <submittedName>
        <fullName evidence="1">Uncharacterized protein</fullName>
    </submittedName>
</protein>
<evidence type="ECO:0000313" key="2">
    <source>
        <dbReference type="Proteomes" id="UP000326759"/>
    </source>
</evidence>
<name>A0A5N5TIY2_9CRUS</name>
<organism evidence="1 2">
    <name type="scientific">Armadillidium nasatum</name>
    <dbReference type="NCBI Taxonomy" id="96803"/>
    <lineage>
        <taxon>Eukaryota</taxon>
        <taxon>Metazoa</taxon>
        <taxon>Ecdysozoa</taxon>
        <taxon>Arthropoda</taxon>
        <taxon>Crustacea</taxon>
        <taxon>Multicrustacea</taxon>
        <taxon>Malacostraca</taxon>
        <taxon>Eumalacostraca</taxon>
        <taxon>Peracarida</taxon>
        <taxon>Isopoda</taxon>
        <taxon>Oniscidea</taxon>
        <taxon>Crinocheta</taxon>
        <taxon>Armadillidiidae</taxon>
        <taxon>Armadillidium</taxon>
    </lineage>
</organism>
<dbReference type="AlphaFoldDB" id="A0A5N5TIY2"/>
<accession>A0A5N5TIY2</accession>
<evidence type="ECO:0000313" key="1">
    <source>
        <dbReference type="EMBL" id="KAB7505415.1"/>
    </source>
</evidence>
<proteinExistence type="predicted"/>
<keyword evidence="2" id="KW-1185">Reference proteome</keyword>
<sequence>MIGMNDISINSSADRIDHIIQKLENQWQIYCTSIYLLNILNERIPLIGLGSSSFIINEKSNAAIEKMQKLIFCILLVLKNEYVLGNAGTPDYYWCSEPLVYYSTLTASSSLPTREPDKALLDGFDYLILK</sequence>
<dbReference type="EMBL" id="SEYY01001238">
    <property type="protein sequence ID" value="KAB7505415.1"/>
    <property type="molecule type" value="Genomic_DNA"/>
</dbReference>
<dbReference type="Proteomes" id="UP000326759">
    <property type="component" value="Unassembled WGS sequence"/>
</dbReference>
<gene>
    <name evidence="1" type="ORF">Anas_01664</name>
</gene>